<evidence type="ECO:0000313" key="3">
    <source>
        <dbReference type="EMBL" id="WIT14339.1"/>
    </source>
</evidence>
<dbReference type="PANTHER" id="PTHR48081">
    <property type="entry name" value="AB HYDROLASE SUPERFAMILY PROTEIN C4A8.06C"/>
    <property type="match status" value="1"/>
</dbReference>
<protein>
    <submittedName>
        <fullName evidence="3">Alpha/beta hydrolase</fullName>
    </submittedName>
</protein>
<evidence type="ECO:0000256" key="1">
    <source>
        <dbReference type="ARBA" id="ARBA00022801"/>
    </source>
</evidence>
<dbReference type="InterPro" id="IPR050300">
    <property type="entry name" value="GDXG_lipolytic_enzyme"/>
</dbReference>
<name>A0AA95NK97_9BURK</name>
<dbReference type="RefSeq" id="WP_285235468.1">
    <property type="nucleotide sequence ID" value="NZ_CP116346.1"/>
</dbReference>
<dbReference type="GO" id="GO:0016787">
    <property type="term" value="F:hydrolase activity"/>
    <property type="evidence" value="ECO:0007669"/>
    <property type="project" value="UniProtKB-KW"/>
</dbReference>
<gene>
    <name evidence="3" type="ORF">PFX98_12155</name>
</gene>
<evidence type="ECO:0000259" key="2">
    <source>
        <dbReference type="Pfam" id="PF20434"/>
    </source>
</evidence>
<organism evidence="3 4">
    <name type="scientific">Paucibacter sediminis</name>
    <dbReference type="NCBI Taxonomy" id="3019553"/>
    <lineage>
        <taxon>Bacteria</taxon>
        <taxon>Pseudomonadati</taxon>
        <taxon>Pseudomonadota</taxon>
        <taxon>Betaproteobacteria</taxon>
        <taxon>Burkholderiales</taxon>
        <taxon>Sphaerotilaceae</taxon>
        <taxon>Roseateles</taxon>
    </lineage>
</organism>
<dbReference type="Gene3D" id="3.40.50.1820">
    <property type="entry name" value="alpha/beta hydrolase"/>
    <property type="match status" value="1"/>
</dbReference>
<feature type="domain" description="BD-FAE-like" evidence="2">
    <location>
        <begin position="61"/>
        <end position="169"/>
    </location>
</feature>
<keyword evidence="4" id="KW-1185">Reference proteome</keyword>
<dbReference type="SUPFAM" id="SSF53474">
    <property type="entry name" value="alpha/beta-Hydrolases"/>
    <property type="match status" value="1"/>
</dbReference>
<sequence length="306" mass="32771">MNTEAELRALLREIGPRWAEDINAHRDQVLRAYTPLQAAHPLPGLQIERAIPYGAHARHVLDVYLPPGTAAAAPRPIAVFVHGGAFVRGQMNANEQVYGNVLRFFARHGFVGVNVEYRLAPEAPFPGGAEDVAAALRHVQAHAAGWGGDATRILLIGHSAGGAHVATLLCDPRLQAQRPAVAAAVLISARLRADLRADNPNAGGVRAYFGDEAARLEADSPVQHAQHLSVPTLLAVAEHENPWLDVYAAEFCHRVGQAQGRIPRLICVPEHNHTSIVAHLDSGGADSAFGEQLLAFAQLLRPPIPS</sequence>
<proteinExistence type="predicted"/>
<dbReference type="EMBL" id="CP116346">
    <property type="protein sequence ID" value="WIT14339.1"/>
    <property type="molecule type" value="Genomic_DNA"/>
</dbReference>
<dbReference type="Proteomes" id="UP001177769">
    <property type="component" value="Chromosome"/>
</dbReference>
<evidence type="ECO:0000313" key="4">
    <source>
        <dbReference type="Proteomes" id="UP001177769"/>
    </source>
</evidence>
<dbReference type="InterPro" id="IPR029058">
    <property type="entry name" value="AB_hydrolase_fold"/>
</dbReference>
<dbReference type="Pfam" id="PF20434">
    <property type="entry name" value="BD-FAE"/>
    <property type="match status" value="1"/>
</dbReference>
<accession>A0AA95NK97</accession>
<keyword evidence="1 3" id="KW-0378">Hydrolase</keyword>
<dbReference type="KEGG" id="pais:PFX98_12155"/>
<reference evidence="3" key="1">
    <citation type="submission" date="2023-01" db="EMBL/GenBank/DDBJ databases">
        <title>Whole genome sequence of Paucibacter sp. S2-9 isolated from pond sediment.</title>
        <authorList>
            <person name="Jung J.Y."/>
        </authorList>
    </citation>
    <scope>NUCLEOTIDE SEQUENCE</scope>
    <source>
        <strain evidence="3">S2-9</strain>
    </source>
</reference>
<dbReference type="InterPro" id="IPR049492">
    <property type="entry name" value="BD-FAE-like_dom"/>
</dbReference>
<dbReference type="AlphaFoldDB" id="A0AA95NK97"/>
<dbReference type="PANTHER" id="PTHR48081:SF33">
    <property type="entry name" value="KYNURENINE FORMAMIDASE"/>
    <property type="match status" value="1"/>
</dbReference>